<dbReference type="EMBL" id="LSDC01000105">
    <property type="protein sequence ID" value="KXB58083.1"/>
    <property type="molecule type" value="Genomic_DNA"/>
</dbReference>
<name>A0A133ZRN3_9BACL</name>
<keyword evidence="1" id="KW-0472">Membrane</keyword>
<evidence type="ECO:0000313" key="2">
    <source>
        <dbReference type="EMBL" id="KXB58083.1"/>
    </source>
</evidence>
<proteinExistence type="predicted"/>
<dbReference type="PATRIC" id="fig|1379.3.peg.1493"/>
<dbReference type="OrthoDB" id="2990984at2"/>
<reference evidence="3" key="1">
    <citation type="submission" date="2016-01" db="EMBL/GenBank/DDBJ databases">
        <authorList>
            <person name="Mitreva M."/>
            <person name="Pepin K.H."/>
            <person name="Mihindukulasuriya K.A."/>
            <person name="Fulton R."/>
            <person name="Fronick C."/>
            <person name="O'Laughlin M."/>
            <person name="Miner T."/>
            <person name="Herter B."/>
            <person name="Rosa B.A."/>
            <person name="Cordes M."/>
            <person name="Tomlinson C."/>
            <person name="Wollam A."/>
            <person name="Palsikar V.B."/>
            <person name="Mardis E.R."/>
            <person name="Wilson R.K."/>
        </authorList>
    </citation>
    <scope>NUCLEOTIDE SEQUENCE [LARGE SCALE GENOMIC DNA]</scope>
    <source>
        <strain evidence="3">DNF01167</strain>
    </source>
</reference>
<evidence type="ECO:0000256" key="1">
    <source>
        <dbReference type="SAM" id="Phobius"/>
    </source>
</evidence>
<dbReference type="RefSeq" id="WP_060914583.1">
    <property type="nucleotide sequence ID" value="NZ_JAGZGJ010000043.1"/>
</dbReference>
<feature type="transmembrane region" description="Helical" evidence="1">
    <location>
        <begin position="7"/>
        <end position="28"/>
    </location>
</feature>
<sequence length="83" mass="9455">MADKKLIFMAVNMLITVFSLAIIIATMFIENQRIKTTAIFVAITILIVQKIVEIKVIKETRKVSILILCIIIAATCYFGYRLF</sequence>
<evidence type="ECO:0008006" key="4">
    <source>
        <dbReference type="Google" id="ProtNLM"/>
    </source>
</evidence>
<organism evidence="2 3">
    <name type="scientific">Gemella haemolysans</name>
    <dbReference type="NCBI Taxonomy" id="1379"/>
    <lineage>
        <taxon>Bacteria</taxon>
        <taxon>Bacillati</taxon>
        <taxon>Bacillota</taxon>
        <taxon>Bacilli</taxon>
        <taxon>Bacillales</taxon>
        <taxon>Gemellaceae</taxon>
        <taxon>Gemella</taxon>
    </lineage>
</organism>
<gene>
    <name evidence="2" type="ORF">HMPREF3186_01507</name>
</gene>
<dbReference type="AlphaFoldDB" id="A0A133ZRN3"/>
<evidence type="ECO:0000313" key="3">
    <source>
        <dbReference type="Proteomes" id="UP000070355"/>
    </source>
</evidence>
<accession>A0A133ZRN3</accession>
<feature type="transmembrane region" description="Helical" evidence="1">
    <location>
        <begin position="34"/>
        <end position="51"/>
    </location>
</feature>
<dbReference type="Proteomes" id="UP000070355">
    <property type="component" value="Unassembled WGS sequence"/>
</dbReference>
<keyword evidence="1" id="KW-1133">Transmembrane helix</keyword>
<comment type="caution">
    <text evidence="2">The sequence shown here is derived from an EMBL/GenBank/DDBJ whole genome shotgun (WGS) entry which is preliminary data.</text>
</comment>
<feature type="transmembrane region" description="Helical" evidence="1">
    <location>
        <begin position="63"/>
        <end position="80"/>
    </location>
</feature>
<dbReference type="STRING" id="1379.HMPREF3186_01507"/>
<protein>
    <recommendedName>
        <fullName evidence="4">DUF3953 domain-containing protein</fullName>
    </recommendedName>
</protein>
<keyword evidence="1" id="KW-0812">Transmembrane</keyword>